<sequence length="491" mass="58379">MLCIEKGKYEDAVEILEKSEWEEEYSIAVANKLKAEATIKTYIKSRKQLIAGLRIHGGSNIDSSVEDIYKGMLNIPQSLKERDLILYEYIKYLTDIGKYDDALEIIHAEKKQRIETAIEICNWKLLHVIGELYYSIGCYKDASTYFKRALEYTTQDEHIDYIEIYLGLAKCFWKVRDYKEMHKILDESSKFVKDTDNITPRQRRITSEIYKYMAIYENNCYNLTKAVKLAKKALDIYTILYETPQEDKIQEFEDKLEYARILNNISIIYKRMGKYRESSEYIARAYYIYKNYKELNPKIFRRQLVRTCRNYSIVLRKQGYFDESEKLLKEADEIINQGLLGISDVEKRLILCHTVEIGDLKLDRGKYDEAEKYYYDAQNQLTMLKSGDDFLYELFHAENCYNLGRLYRYQGKIQESENKLLEAVKIWSKYDERSTGKYTVLLAQTYAQLAKNRQKNKKIAQEYEKKKDELIRKFKQTASKYVRKKVDDSVF</sequence>
<dbReference type="PANTHER" id="PTHR45641">
    <property type="entry name" value="TETRATRICOPEPTIDE REPEAT PROTEIN (AFU_ORTHOLOGUE AFUA_6G03870)"/>
    <property type="match status" value="1"/>
</dbReference>
<feature type="repeat" description="TPR" evidence="3">
    <location>
        <begin position="123"/>
        <end position="156"/>
    </location>
</feature>
<evidence type="ECO:0000313" key="6">
    <source>
        <dbReference type="Proteomes" id="UP000319424"/>
    </source>
</evidence>
<dbReference type="Pfam" id="PF13374">
    <property type="entry name" value="TPR_10"/>
    <property type="match status" value="1"/>
</dbReference>
<evidence type="ECO:0000313" key="5">
    <source>
        <dbReference type="EMBL" id="TRW27806.1"/>
    </source>
</evidence>
<gene>
    <name evidence="5" type="ORF">FL857_04355</name>
</gene>
<dbReference type="Pfam" id="PF13181">
    <property type="entry name" value="TPR_8"/>
    <property type="match status" value="1"/>
</dbReference>
<dbReference type="PANTHER" id="PTHR45641:SF19">
    <property type="entry name" value="NEPHROCYSTIN-3"/>
    <property type="match status" value="1"/>
</dbReference>
<organism evidence="5 6">
    <name type="scientific">Criibacterium bergeronii</name>
    <dbReference type="NCBI Taxonomy" id="1871336"/>
    <lineage>
        <taxon>Bacteria</taxon>
        <taxon>Bacillati</taxon>
        <taxon>Bacillota</taxon>
        <taxon>Clostridia</taxon>
        <taxon>Peptostreptococcales</taxon>
        <taxon>Filifactoraceae</taxon>
        <taxon>Criibacterium</taxon>
    </lineage>
</organism>
<dbReference type="RefSeq" id="WP_144015860.1">
    <property type="nucleotide sequence ID" value="NZ_VJXW01000004.1"/>
</dbReference>
<dbReference type="Proteomes" id="UP000319424">
    <property type="component" value="Unassembled WGS sequence"/>
</dbReference>
<feature type="coiled-coil region" evidence="4">
    <location>
        <begin position="446"/>
        <end position="480"/>
    </location>
</feature>
<proteinExistence type="predicted"/>
<comment type="caution">
    <text evidence="5">The sequence shown here is derived from an EMBL/GenBank/DDBJ whole genome shotgun (WGS) entry which is preliminary data.</text>
</comment>
<keyword evidence="2 3" id="KW-0802">TPR repeat</keyword>
<evidence type="ECO:0000256" key="1">
    <source>
        <dbReference type="ARBA" id="ARBA00022737"/>
    </source>
</evidence>
<evidence type="ECO:0000256" key="2">
    <source>
        <dbReference type="ARBA" id="ARBA00022803"/>
    </source>
</evidence>
<dbReference type="Gene3D" id="1.25.40.10">
    <property type="entry name" value="Tetratricopeptide repeat domain"/>
    <property type="match status" value="3"/>
</dbReference>
<dbReference type="InterPro" id="IPR019734">
    <property type="entry name" value="TPR_rpt"/>
</dbReference>
<accession>A0A552VBF2</accession>
<dbReference type="InterPro" id="IPR011990">
    <property type="entry name" value="TPR-like_helical_dom_sf"/>
</dbReference>
<dbReference type="AlphaFoldDB" id="A0A552VBF2"/>
<evidence type="ECO:0000256" key="3">
    <source>
        <dbReference type="PROSITE-ProRule" id="PRU00339"/>
    </source>
</evidence>
<keyword evidence="1" id="KW-0677">Repeat</keyword>
<dbReference type="SUPFAM" id="SSF48452">
    <property type="entry name" value="TPR-like"/>
    <property type="match status" value="2"/>
</dbReference>
<name>A0A552VBF2_9FIRM</name>
<dbReference type="PROSITE" id="PS50005">
    <property type="entry name" value="TPR"/>
    <property type="match status" value="1"/>
</dbReference>
<protein>
    <submittedName>
        <fullName evidence="5">Tetratricopeptide repeat protein</fullName>
    </submittedName>
</protein>
<dbReference type="EMBL" id="VJXW01000004">
    <property type="protein sequence ID" value="TRW27806.1"/>
    <property type="molecule type" value="Genomic_DNA"/>
</dbReference>
<keyword evidence="4" id="KW-0175">Coiled coil</keyword>
<dbReference type="SMART" id="SM00028">
    <property type="entry name" value="TPR"/>
    <property type="match status" value="5"/>
</dbReference>
<reference evidence="5 6" key="1">
    <citation type="submission" date="2019-07" db="EMBL/GenBank/DDBJ databases">
        <title>Criibacterium bergeronii gen. nov., sp. nov. isolated from human clinical samples.</title>
        <authorList>
            <person name="Maheux A.F."/>
            <person name="Boudreau D.K."/>
            <person name="Berube E."/>
            <person name="Brodeur S."/>
            <person name="Bernard K.A."/>
            <person name="Abed J.Y."/>
            <person name="Ducrey E."/>
            <person name="Guay E.F."/>
            <person name="Raymond F."/>
            <person name="Corbeil J."/>
            <person name="Domingo M.-C."/>
            <person name="Roy P.H."/>
            <person name="Boissinot M."/>
            <person name="Tocheva E.I."/>
            <person name="Omar R.F."/>
        </authorList>
    </citation>
    <scope>NUCLEOTIDE SEQUENCE [LARGE SCALE GENOMIC DNA]</scope>
    <source>
        <strain evidence="5 6">CCRI-24246</strain>
    </source>
</reference>
<evidence type="ECO:0000256" key="4">
    <source>
        <dbReference type="SAM" id="Coils"/>
    </source>
</evidence>